<accession>A7APE8</accession>
<feature type="region of interest" description="Disordered" evidence="1">
    <location>
        <begin position="70"/>
        <end position="94"/>
    </location>
</feature>
<feature type="compositionally biased region" description="Acidic residues" evidence="1">
    <location>
        <begin position="438"/>
        <end position="454"/>
    </location>
</feature>
<evidence type="ECO:0000313" key="2">
    <source>
        <dbReference type="EMBL" id="EDO08432.1"/>
    </source>
</evidence>
<dbReference type="GeneID" id="5480254"/>
<feature type="region of interest" description="Disordered" evidence="1">
    <location>
        <begin position="1"/>
        <end position="23"/>
    </location>
</feature>
<dbReference type="RefSeq" id="XP_001612000.1">
    <property type="nucleotide sequence ID" value="XM_001611950.1"/>
</dbReference>
<feature type="region of interest" description="Disordered" evidence="1">
    <location>
        <begin position="383"/>
        <end position="414"/>
    </location>
</feature>
<feature type="region of interest" description="Disordered" evidence="1">
    <location>
        <begin position="663"/>
        <end position="687"/>
    </location>
</feature>
<evidence type="ECO:0000313" key="3">
    <source>
        <dbReference type="Proteomes" id="UP000002173"/>
    </source>
</evidence>
<dbReference type="eggNOG" id="ENOG502TN6E">
    <property type="taxonomic scope" value="Eukaryota"/>
</dbReference>
<feature type="compositionally biased region" description="Basic residues" evidence="1">
    <location>
        <begin position="469"/>
        <end position="481"/>
    </location>
</feature>
<dbReference type="EMBL" id="AAXT01000001">
    <property type="protein sequence ID" value="EDO08432.1"/>
    <property type="molecule type" value="Genomic_DNA"/>
</dbReference>
<dbReference type="KEGG" id="bbo:BBOV_III008740"/>
<dbReference type="OMA" id="SASQRQW"/>
<dbReference type="Proteomes" id="UP000002173">
    <property type="component" value="Unassembled WGS sequence"/>
</dbReference>
<dbReference type="VEuPathDB" id="PiroplasmaDB:BBOV_III008740"/>
<keyword evidence="3" id="KW-1185">Reference proteome</keyword>
<feature type="compositionally biased region" description="Pro residues" evidence="1">
    <location>
        <begin position="671"/>
        <end position="685"/>
    </location>
</feature>
<reference evidence="3" key="3">
    <citation type="journal article" date="2021" name="Int. J. Parasitol.">
        <title>Comparative analysis of gene expression between Babesia bovis blood stages and kinetes allowed by improved genome annotation.</title>
        <authorList>
            <person name="Ueti M.W."/>
            <person name="Johnson W.C."/>
            <person name="Kappmeyer L.S."/>
            <person name="Herndon D.R."/>
            <person name="Mousel M.R."/>
            <person name="Reif K.E."/>
            <person name="Taus N.S."/>
            <person name="Ifeonu O.O."/>
            <person name="Silva J.C."/>
            <person name="Suarez C.E."/>
            <person name="Brayton K.A."/>
        </authorList>
    </citation>
    <scope>NUCLEOTIDE SEQUENCE [LARGE SCALE GENOMIC DNA]</scope>
</reference>
<evidence type="ECO:0000256" key="1">
    <source>
        <dbReference type="SAM" id="MobiDB-lite"/>
    </source>
</evidence>
<feature type="compositionally biased region" description="Low complexity" evidence="1">
    <location>
        <begin position="552"/>
        <end position="568"/>
    </location>
</feature>
<reference evidence="3" key="2">
    <citation type="journal article" date="2020" name="Data Brief">
        <title>Transcriptome dataset of Babesia bovis life stages within vertebrate and invertebrate hosts.</title>
        <authorList>
            <person name="Ueti M.W."/>
            <person name="Johnson W.C."/>
            <person name="Kappmeyer L.S."/>
            <person name="Herndon D.R."/>
            <person name="Mousel M.R."/>
            <person name="Reif K.E."/>
            <person name="Taus N.S."/>
            <person name="Ifeonu O.O."/>
            <person name="Silva J.C."/>
            <person name="Suarez C.E."/>
            <person name="Brayton K.A."/>
        </authorList>
    </citation>
    <scope>NUCLEOTIDE SEQUENCE [LARGE SCALE GENOMIC DNA]</scope>
</reference>
<feature type="compositionally biased region" description="Basic and acidic residues" evidence="1">
    <location>
        <begin position="383"/>
        <end position="395"/>
    </location>
</feature>
<feature type="compositionally biased region" description="Low complexity" evidence="1">
    <location>
        <begin position="482"/>
        <end position="496"/>
    </location>
</feature>
<organism evidence="2 3">
    <name type="scientific">Babesia bovis</name>
    <dbReference type="NCBI Taxonomy" id="5865"/>
    <lineage>
        <taxon>Eukaryota</taxon>
        <taxon>Sar</taxon>
        <taxon>Alveolata</taxon>
        <taxon>Apicomplexa</taxon>
        <taxon>Aconoidasida</taxon>
        <taxon>Piroplasmida</taxon>
        <taxon>Babesiidae</taxon>
        <taxon>Babesia</taxon>
    </lineage>
</organism>
<proteinExistence type="predicted"/>
<dbReference type="InParanoid" id="A7APE8"/>
<protein>
    <submittedName>
        <fullName evidence="2">Uncharacterized protein</fullName>
    </submittedName>
</protein>
<reference evidence="2 3" key="1">
    <citation type="journal article" date="2007" name="PLoS Pathog.">
        <title>Genome sequence of Babesia bovis and comparative analysis of apicomplexan hemoprotozoa.</title>
        <authorList>
            <person name="Brayton K.A."/>
            <person name="Lau A.O.T."/>
            <person name="Herndon D.R."/>
            <person name="Hannick L."/>
            <person name="Kappmeyer L.S."/>
            <person name="Berens S.J."/>
            <person name="Bidwell S.L."/>
            <person name="Brown W.C."/>
            <person name="Crabtree J."/>
            <person name="Fadrosh D."/>
            <person name="Feldblum T."/>
            <person name="Forberger H.A."/>
            <person name="Haas B.J."/>
            <person name="Howell J.M."/>
            <person name="Khouri H."/>
            <person name="Koo H."/>
            <person name="Mann D.J."/>
            <person name="Norimine J."/>
            <person name="Paulsen I.T."/>
            <person name="Radune D."/>
            <person name="Ren Q."/>
            <person name="Smith R.K. Jr."/>
            <person name="Suarez C.E."/>
            <person name="White O."/>
            <person name="Wortman J.R."/>
            <person name="Knowles D.P. Jr."/>
            <person name="McElwain T.F."/>
            <person name="Nene V.M."/>
        </authorList>
    </citation>
    <scope>NUCLEOTIDE SEQUENCE [LARGE SCALE GENOMIC DNA]</scope>
    <source>
        <strain evidence="2">T2Bo</strain>
    </source>
</reference>
<gene>
    <name evidence="2" type="ORF">BBOV_III008740</name>
</gene>
<dbReference type="AlphaFoldDB" id="A7APE8"/>
<feature type="compositionally biased region" description="Basic and acidic residues" evidence="1">
    <location>
        <begin position="85"/>
        <end position="94"/>
    </location>
</feature>
<name>A7APE8_BABBO</name>
<comment type="caution">
    <text evidence="2">The sequence shown here is derived from an EMBL/GenBank/DDBJ whole genome shotgun (WGS) entry which is preliminary data.</text>
</comment>
<feature type="region of interest" description="Disordered" evidence="1">
    <location>
        <begin position="429"/>
        <end position="595"/>
    </location>
</feature>
<feature type="region of interest" description="Disordered" evidence="1">
    <location>
        <begin position="253"/>
        <end position="274"/>
    </location>
</feature>
<sequence length="703" mass="77169">MKDNSAYAEDSFQKVSAPQRRGSYITSDLNVSTSYAKQNFDPSSSSREMRKILYYESMFSKMDSQDKIKKSTPVTAAPMNASSTRGKEGVLDNDRSGLKQDRHVQGLRKSTPLISSPSLEGLAQRVEQIGKVDTSQGHRINIENPMVQQYMGPKRDAISIKIKTQNLSPPGYNPAPNLNYHPPPNSDAMTDAYEDKITKHVHMPITKVTDISGTKISKMLGIDQISGNASGLSASQRQWIVPTFDVLHAKQPTIPSDDNEPTHSTHEGLGVKGSPSALIESHLHAQRMSGVPLSPKIIPNEDKPMPYSLPSVQDTSFILPTEKIPRKQHTRVSRFAPITEAPPIQAFPPPEVVLPTPIKQESVEGVYLPHEAPPLFVEQVVDDPVHEPNPTDEKCSTPVKSEPSFQEDAIKSQSYMDGDTDIIIHEQDMEIDSASKDDLDDEPNVKDDEDEDYVPDAAMQLSEVSSTKKGTKRKIKAKKGSRVTTPTVSTPSVDDTLAFETETPDAATEEQYAEPPQVVKPTRTRGGGRGVGKPRKRDSNLLDESGDSHTVGKAGRSSRGGARSGPASSKRHGSDLSGSKSDYHTSGHGLCNGTPERHLKKAFATTRHISVQEAEKIIDLYQQHNADLERLKRLILVGDLAEFGRVVLEEAVVPPPKKKCILDPRRIIAPQPEPPTVSTQPSPPEDPIELSIKFRLLKKLVGK</sequence>